<feature type="region of interest" description="Disordered" evidence="1">
    <location>
        <begin position="1"/>
        <end position="20"/>
    </location>
</feature>
<evidence type="ECO:0000313" key="3">
    <source>
        <dbReference type="Proteomes" id="UP001595956"/>
    </source>
</evidence>
<reference evidence="3" key="1">
    <citation type="journal article" date="2019" name="Int. J. Syst. Evol. Microbiol.">
        <title>The Global Catalogue of Microorganisms (GCM) 10K type strain sequencing project: providing services to taxonomists for standard genome sequencing and annotation.</title>
        <authorList>
            <consortium name="The Broad Institute Genomics Platform"/>
            <consortium name="The Broad Institute Genome Sequencing Center for Infectious Disease"/>
            <person name="Wu L."/>
            <person name="Ma J."/>
        </authorList>
    </citation>
    <scope>NUCLEOTIDE SEQUENCE [LARGE SCALE GENOMIC DNA]</scope>
    <source>
        <strain evidence="3">KACC 13778</strain>
    </source>
</reference>
<dbReference type="Proteomes" id="UP001595956">
    <property type="component" value="Unassembled WGS sequence"/>
</dbReference>
<accession>A0ABW0MXV6</accession>
<gene>
    <name evidence="2" type="ORF">ACFPKY_05480</name>
</gene>
<proteinExistence type="predicted"/>
<keyword evidence="3" id="KW-1185">Reference proteome</keyword>
<evidence type="ECO:0000256" key="1">
    <source>
        <dbReference type="SAM" id="MobiDB-lite"/>
    </source>
</evidence>
<sequence length="198" mass="21175">MDLDQLLDESAPPVTPPTPHLERELHALVAATEPENRRWPRRVTVAAGVAAGVMGLGAAATAAGVLPGWPSFSTSSGQTCTVEVWAEELAPGDGEPVSATFTEAERAATLTAARAYLADFDYAAVDRAQAIAWWQDEERRVRAAQDDPAERQPRLTGDDLEVTAVSRWVIDRLRSHLAGQGLDVRAVMVGTSTTGCML</sequence>
<name>A0ABW0MXV6_9ACTN</name>
<evidence type="ECO:0000313" key="2">
    <source>
        <dbReference type="EMBL" id="MFC5492537.1"/>
    </source>
</evidence>
<dbReference type="EMBL" id="JBHSMD010000002">
    <property type="protein sequence ID" value="MFC5492537.1"/>
    <property type="molecule type" value="Genomic_DNA"/>
</dbReference>
<dbReference type="RefSeq" id="WP_345170861.1">
    <property type="nucleotide sequence ID" value="NZ_BAABFQ010000003.1"/>
</dbReference>
<organism evidence="2 3">
    <name type="scientific">Nocardioides caricicola</name>
    <dbReference type="NCBI Taxonomy" id="634770"/>
    <lineage>
        <taxon>Bacteria</taxon>
        <taxon>Bacillati</taxon>
        <taxon>Actinomycetota</taxon>
        <taxon>Actinomycetes</taxon>
        <taxon>Propionibacteriales</taxon>
        <taxon>Nocardioidaceae</taxon>
        <taxon>Nocardioides</taxon>
    </lineage>
</organism>
<comment type="caution">
    <text evidence="2">The sequence shown here is derived from an EMBL/GenBank/DDBJ whole genome shotgun (WGS) entry which is preliminary data.</text>
</comment>
<protein>
    <submittedName>
        <fullName evidence="2">Uncharacterized protein</fullName>
    </submittedName>
</protein>